<sequence>MINIVLYEPEISPNTANIIRTCFSTNTKLHIIRPIAFDLHPHWMKRAAAGRFLSDIDHEIHNSYNDFVKKYGNKNIYYITRYGLKTYTDINFKKEVKQSSEIWLMFGTESTGIPKKILQTNINNCLRIPMTASARSINLANSVIVILYEVLRQLDFANLSKFEVQKTKNYLLKED</sequence>
<gene>
    <name evidence="9" type="ORF">HLA92_00890</name>
</gene>
<evidence type="ECO:0000256" key="3">
    <source>
        <dbReference type="ARBA" id="ARBA00022679"/>
    </source>
</evidence>
<keyword evidence="3 6" id="KW-0808">Transferase</keyword>
<evidence type="ECO:0000256" key="5">
    <source>
        <dbReference type="ARBA" id="ARBA00022694"/>
    </source>
</evidence>
<dbReference type="GO" id="GO:0008757">
    <property type="term" value="F:S-adenosylmethionine-dependent methyltransferase activity"/>
    <property type="evidence" value="ECO:0007669"/>
    <property type="project" value="UniProtKB-UniRule"/>
</dbReference>
<name>A0A6M4JHV0_9MOLU</name>
<feature type="domain" description="tRNA/rRNA methyltransferase SpoU type" evidence="8">
    <location>
        <begin position="2"/>
        <end position="148"/>
    </location>
</feature>
<dbReference type="AlphaFoldDB" id="A0A6M4JHV0"/>
<evidence type="ECO:0000256" key="1">
    <source>
        <dbReference type="ARBA" id="ARBA00022490"/>
    </source>
</evidence>
<dbReference type="CDD" id="cd18094">
    <property type="entry name" value="SpoU-like_TrmL"/>
    <property type="match status" value="1"/>
</dbReference>
<dbReference type="InterPro" id="IPR016914">
    <property type="entry name" value="TrmL"/>
</dbReference>
<proteinExistence type="inferred from homology"/>
<dbReference type="InterPro" id="IPR001537">
    <property type="entry name" value="SpoU_MeTrfase"/>
</dbReference>
<evidence type="ECO:0000313" key="10">
    <source>
        <dbReference type="Proteomes" id="UP000502118"/>
    </source>
</evidence>
<keyword evidence="2 6" id="KW-0489">Methyltransferase</keyword>
<dbReference type="PANTHER" id="PTHR42971">
    <property type="entry name" value="TRNA (CYTIDINE(34)-2'-O)-METHYLTRANSFERASE"/>
    <property type="match status" value="1"/>
</dbReference>
<dbReference type="PANTHER" id="PTHR42971:SF1">
    <property type="entry name" value="TRNA (CYTIDINE(34)-2'-O)-METHYLTRANSFERASE"/>
    <property type="match status" value="1"/>
</dbReference>
<evidence type="ECO:0000256" key="6">
    <source>
        <dbReference type="HAMAP-Rule" id="MF_01885"/>
    </source>
</evidence>
<protein>
    <recommendedName>
        <fullName evidence="6">Putative tRNA (cytidine(34)-2'-O)-methyltransferase</fullName>
        <ecNumber evidence="6">2.1.1.207</ecNumber>
    </recommendedName>
    <alternativeName>
        <fullName evidence="6">tRNA (cytidine/uridine-2'-O-)-methyltransferase</fullName>
    </alternativeName>
</protein>
<evidence type="ECO:0000313" key="9">
    <source>
        <dbReference type="EMBL" id="QJR44001.1"/>
    </source>
</evidence>
<evidence type="ECO:0000256" key="4">
    <source>
        <dbReference type="ARBA" id="ARBA00022691"/>
    </source>
</evidence>
<comment type="similarity">
    <text evidence="6">Belongs to the class IV-like SAM-binding methyltransferase superfamily. RNA methyltransferase TrmH family. TrmL subfamily.</text>
</comment>
<dbReference type="Gene3D" id="3.40.1280.10">
    <property type="match status" value="1"/>
</dbReference>
<keyword evidence="1 6" id="KW-0963">Cytoplasm</keyword>
<keyword evidence="4 6" id="KW-0949">S-adenosyl-L-methionine</keyword>
<evidence type="ECO:0000256" key="7">
    <source>
        <dbReference type="PIRSR" id="PIRSR029256-1"/>
    </source>
</evidence>
<keyword evidence="10" id="KW-1185">Reference proteome</keyword>
<feature type="binding site" evidence="6 7">
    <location>
        <position position="79"/>
    </location>
    <ligand>
        <name>S-adenosyl-L-methionine</name>
        <dbReference type="ChEBI" id="CHEBI:59789"/>
    </ligand>
</feature>
<comment type="function">
    <text evidence="6">Could methylate the ribose at the nucleotide 34 wobble position in tRNA.</text>
</comment>
<feature type="binding site" evidence="6 7">
    <location>
        <position position="128"/>
    </location>
    <ligand>
        <name>S-adenosyl-L-methionine</name>
        <dbReference type="ChEBI" id="CHEBI:59789"/>
    </ligand>
</feature>
<feature type="binding site" evidence="6 7">
    <location>
        <position position="107"/>
    </location>
    <ligand>
        <name>S-adenosyl-L-methionine</name>
        <dbReference type="ChEBI" id="CHEBI:59789"/>
    </ligand>
</feature>
<comment type="subcellular location">
    <subcellularLocation>
        <location evidence="6">Cytoplasm</location>
    </subcellularLocation>
</comment>
<dbReference type="SUPFAM" id="SSF75217">
    <property type="entry name" value="alpha/beta knot"/>
    <property type="match status" value="1"/>
</dbReference>
<evidence type="ECO:0000259" key="8">
    <source>
        <dbReference type="Pfam" id="PF00588"/>
    </source>
</evidence>
<dbReference type="GO" id="GO:0005737">
    <property type="term" value="C:cytoplasm"/>
    <property type="evidence" value="ECO:0007669"/>
    <property type="project" value="UniProtKB-SubCell"/>
</dbReference>
<dbReference type="InterPro" id="IPR029028">
    <property type="entry name" value="Alpha/beta_knot_MTases"/>
</dbReference>
<keyword evidence="5 6" id="KW-0819">tRNA processing</keyword>
<comment type="catalytic activity">
    <reaction evidence="6">
        <text>5-carboxymethylaminomethyluridine(34) in tRNA(Leu) + S-adenosyl-L-methionine = 5-carboxymethylaminomethyl-2'-O-methyluridine(34) in tRNA(Leu) + S-adenosyl-L-homocysteine + H(+)</text>
        <dbReference type="Rhea" id="RHEA:43088"/>
        <dbReference type="Rhea" id="RHEA-COMP:10333"/>
        <dbReference type="Rhea" id="RHEA-COMP:10334"/>
        <dbReference type="ChEBI" id="CHEBI:15378"/>
        <dbReference type="ChEBI" id="CHEBI:57856"/>
        <dbReference type="ChEBI" id="CHEBI:59789"/>
        <dbReference type="ChEBI" id="CHEBI:74508"/>
        <dbReference type="ChEBI" id="CHEBI:74511"/>
        <dbReference type="EC" id="2.1.1.207"/>
    </reaction>
</comment>
<accession>A0A6M4JHV0</accession>
<evidence type="ECO:0000256" key="2">
    <source>
        <dbReference type="ARBA" id="ARBA00022603"/>
    </source>
</evidence>
<dbReference type="GO" id="GO:0003723">
    <property type="term" value="F:RNA binding"/>
    <property type="evidence" value="ECO:0007669"/>
    <property type="project" value="InterPro"/>
</dbReference>
<organism evidence="9 10">
    <name type="scientific">Mycoplasma miroungirhinis</name>
    <dbReference type="NCBI Taxonomy" id="754516"/>
    <lineage>
        <taxon>Bacteria</taxon>
        <taxon>Bacillati</taxon>
        <taxon>Mycoplasmatota</taxon>
        <taxon>Mollicutes</taxon>
        <taxon>Mycoplasmataceae</taxon>
        <taxon>Mycoplasma</taxon>
    </lineage>
</organism>
<dbReference type="EMBL" id="CP053097">
    <property type="protein sequence ID" value="QJR44001.1"/>
    <property type="molecule type" value="Genomic_DNA"/>
</dbReference>
<dbReference type="KEGG" id="mmio:HLA92_00890"/>
<dbReference type="Pfam" id="PF00588">
    <property type="entry name" value="SpoU_methylase"/>
    <property type="match status" value="1"/>
</dbReference>
<dbReference type="Proteomes" id="UP000502118">
    <property type="component" value="Chromosome"/>
</dbReference>
<feature type="binding site" evidence="6 7">
    <location>
        <position position="136"/>
    </location>
    <ligand>
        <name>S-adenosyl-L-methionine</name>
        <dbReference type="ChEBI" id="CHEBI:59789"/>
    </ligand>
</feature>
<dbReference type="GO" id="GO:0002130">
    <property type="term" value="P:wobble position ribose methylation"/>
    <property type="evidence" value="ECO:0007669"/>
    <property type="project" value="TreeGrafter"/>
</dbReference>
<dbReference type="RefSeq" id="WP_171112615.1">
    <property type="nucleotide sequence ID" value="NZ_CP053097.1"/>
</dbReference>
<comment type="catalytic activity">
    <reaction evidence="6">
        <text>cytidine(34) in tRNA + S-adenosyl-L-methionine = 2'-O-methylcytidine(34) in tRNA + S-adenosyl-L-homocysteine + H(+)</text>
        <dbReference type="Rhea" id="RHEA:43084"/>
        <dbReference type="Rhea" id="RHEA-COMP:10331"/>
        <dbReference type="Rhea" id="RHEA-COMP:10332"/>
        <dbReference type="ChEBI" id="CHEBI:15378"/>
        <dbReference type="ChEBI" id="CHEBI:57856"/>
        <dbReference type="ChEBI" id="CHEBI:59789"/>
        <dbReference type="ChEBI" id="CHEBI:74495"/>
        <dbReference type="ChEBI" id="CHEBI:82748"/>
        <dbReference type="EC" id="2.1.1.207"/>
    </reaction>
</comment>
<dbReference type="InterPro" id="IPR029026">
    <property type="entry name" value="tRNA_m1G_MTases_N"/>
</dbReference>
<dbReference type="PIRSF" id="PIRSF029256">
    <property type="entry name" value="SpoU_TrmH_prd"/>
    <property type="match status" value="1"/>
</dbReference>
<dbReference type="GO" id="GO:0008175">
    <property type="term" value="F:tRNA methyltransferase activity"/>
    <property type="evidence" value="ECO:0007669"/>
    <property type="project" value="UniProtKB-UniRule"/>
</dbReference>
<dbReference type="HAMAP" id="MF_01885">
    <property type="entry name" value="tRNA_methyltr_TrmL"/>
    <property type="match status" value="1"/>
</dbReference>
<reference evidence="9 10" key="1">
    <citation type="submission" date="2020-05" db="EMBL/GenBank/DDBJ databases">
        <title>Novel Mycoplasma species detected in Mirounga angustirostris (northern elephant seal) from the USA.</title>
        <authorList>
            <person name="Volokhov D.V."/>
        </authorList>
    </citation>
    <scope>NUCLEOTIDE SEQUENCE [LARGE SCALE GENOMIC DNA]</scope>
    <source>
        <strain evidence="9 10">Mirounga ES2806-NAS</strain>
    </source>
</reference>
<dbReference type="EC" id="2.1.1.207" evidence="6"/>